<comment type="caution">
    <text evidence="1">The sequence shown here is derived from an EMBL/GenBank/DDBJ whole genome shotgun (WGS) entry which is preliminary data.</text>
</comment>
<dbReference type="EMBL" id="JAMSHJ010000002">
    <property type="protein sequence ID" value="KAI5432978.1"/>
    <property type="molecule type" value="Genomic_DNA"/>
</dbReference>
<proteinExistence type="predicted"/>
<gene>
    <name evidence="1" type="ORF">KIW84_020322</name>
</gene>
<sequence>MKLAIVVIDTHMSPMAVMVPLNNLLLMEAWYLDSGATHHVTLDAYNLMNVVSLPGSDQVHLGNGQGQVSSKVLLRGTLGSDGLYKYDNLVKPPPQALNVSSHPTQCLKSSNSA</sequence>
<evidence type="ECO:0000313" key="2">
    <source>
        <dbReference type="Proteomes" id="UP001058974"/>
    </source>
</evidence>
<dbReference type="Proteomes" id="UP001058974">
    <property type="component" value="Chromosome 2"/>
</dbReference>
<evidence type="ECO:0000313" key="1">
    <source>
        <dbReference type="EMBL" id="KAI5432978.1"/>
    </source>
</evidence>
<reference evidence="1 2" key="1">
    <citation type="journal article" date="2022" name="Nat. Genet.">
        <title>Improved pea reference genome and pan-genome highlight genomic features and evolutionary characteristics.</title>
        <authorList>
            <person name="Yang T."/>
            <person name="Liu R."/>
            <person name="Luo Y."/>
            <person name="Hu S."/>
            <person name="Wang D."/>
            <person name="Wang C."/>
            <person name="Pandey M.K."/>
            <person name="Ge S."/>
            <person name="Xu Q."/>
            <person name="Li N."/>
            <person name="Li G."/>
            <person name="Huang Y."/>
            <person name="Saxena R.K."/>
            <person name="Ji Y."/>
            <person name="Li M."/>
            <person name="Yan X."/>
            <person name="He Y."/>
            <person name="Liu Y."/>
            <person name="Wang X."/>
            <person name="Xiang C."/>
            <person name="Varshney R.K."/>
            <person name="Ding H."/>
            <person name="Gao S."/>
            <person name="Zong X."/>
        </authorList>
    </citation>
    <scope>NUCLEOTIDE SEQUENCE [LARGE SCALE GENOMIC DNA]</scope>
    <source>
        <strain evidence="1 2">cv. Zhongwan 6</strain>
    </source>
</reference>
<accession>A0A9D4Y717</accession>
<organism evidence="1 2">
    <name type="scientific">Pisum sativum</name>
    <name type="common">Garden pea</name>
    <name type="synonym">Lathyrus oleraceus</name>
    <dbReference type="NCBI Taxonomy" id="3888"/>
    <lineage>
        <taxon>Eukaryota</taxon>
        <taxon>Viridiplantae</taxon>
        <taxon>Streptophyta</taxon>
        <taxon>Embryophyta</taxon>
        <taxon>Tracheophyta</taxon>
        <taxon>Spermatophyta</taxon>
        <taxon>Magnoliopsida</taxon>
        <taxon>eudicotyledons</taxon>
        <taxon>Gunneridae</taxon>
        <taxon>Pentapetalae</taxon>
        <taxon>rosids</taxon>
        <taxon>fabids</taxon>
        <taxon>Fabales</taxon>
        <taxon>Fabaceae</taxon>
        <taxon>Papilionoideae</taxon>
        <taxon>50 kb inversion clade</taxon>
        <taxon>NPAAA clade</taxon>
        <taxon>Hologalegina</taxon>
        <taxon>IRL clade</taxon>
        <taxon>Fabeae</taxon>
        <taxon>Lathyrus</taxon>
    </lineage>
</organism>
<dbReference type="AlphaFoldDB" id="A0A9D4Y717"/>
<dbReference type="Gramene" id="Psat02G0032200-T1">
    <property type="protein sequence ID" value="KAI5432978.1"/>
    <property type="gene ID" value="KIW84_020322"/>
</dbReference>
<name>A0A9D4Y717_PEA</name>
<keyword evidence="2" id="KW-1185">Reference proteome</keyword>
<protein>
    <submittedName>
        <fullName evidence="1">Uncharacterized protein</fullName>
    </submittedName>
</protein>